<sequence length="130" mass="15401">MAIDAEPDNLKKLEGSFVDQTTPLGLDLILLTSPDKDGISTAYESNKTWWERWFSTLTPWRPNILPKRRRIWVRLFGVPLHIWSWEGFKKIIWRYGKLLYLDPETSEQSRFDVARAQIEVSYLEMVDEEI</sequence>
<proteinExistence type="predicted"/>
<reference evidence="1 2" key="1">
    <citation type="journal article" date="2018" name="Front. Plant Sci.">
        <title>Red Clover (Trifolium pratense) and Zigzag Clover (T. medium) - A Picture of Genomic Similarities and Differences.</title>
        <authorList>
            <person name="Dluhosova J."/>
            <person name="Istvanek J."/>
            <person name="Nedelnik J."/>
            <person name="Repkova J."/>
        </authorList>
    </citation>
    <scope>NUCLEOTIDE SEQUENCE [LARGE SCALE GENOMIC DNA]</scope>
    <source>
        <strain evidence="2">cv. 10/8</strain>
        <tissue evidence="1">Leaf</tissue>
    </source>
</reference>
<dbReference type="Proteomes" id="UP000265520">
    <property type="component" value="Unassembled WGS sequence"/>
</dbReference>
<evidence type="ECO:0000313" key="2">
    <source>
        <dbReference type="Proteomes" id="UP000265520"/>
    </source>
</evidence>
<protein>
    <submittedName>
        <fullName evidence="1">DUF4283 domain protein</fullName>
    </submittedName>
</protein>
<name>A0A392Q266_9FABA</name>
<accession>A0A392Q266</accession>
<dbReference type="PANTHER" id="PTHR34427:SF5">
    <property type="entry name" value="DUF4283 DOMAIN-CONTAINING PROTEIN"/>
    <property type="match status" value="1"/>
</dbReference>
<comment type="caution">
    <text evidence="1">The sequence shown here is derived from an EMBL/GenBank/DDBJ whole genome shotgun (WGS) entry which is preliminary data.</text>
</comment>
<dbReference type="EMBL" id="LXQA010107995">
    <property type="protein sequence ID" value="MCI17992.1"/>
    <property type="molecule type" value="Genomic_DNA"/>
</dbReference>
<dbReference type="AlphaFoldDB" id="A0A392Q266"/>
<dbReference type="PANTHER" id="PTHR34427">
    <property type="entry name" value="DUF4283 DOMAIN PROTEIN"/>
    <property type="match status" value="1"/>
</dbReference>
<keyword evidence="2" id="KW-1185">Reference proteome</keyword>
<organism evidence="1 2">
    <name type="scientific">Trifolium medium</name>
    <dbReference type="NCBI Taxonomy" id="97028"/>
    <lineage>
        <taxon>Eukaryota</taxon>
        <taxon>Viridiplantae</taxon>
        <taxon>Streptophyta</taxon>
        <taxon>Embryophyta</taxon>
        <taxon>Tracheophyta</taxon>
        <taxon>Spermatophyta</taxon>
        <taxon>Magnoliopsida</taxon>
        <taxon>eudicotyledons</taxon>
        <taxon>Gunneridae</taxon>
        <taxon>Pentapetalae</taxon>
        <taxon>rosids</taxon>
        <taxon>fabids</taxon>
        <taxon>Fabales</taxon>
        <taxon>Fabaceae</taxon>
        <taxon>Papilionoideae</taxon>
        <taxon>50 kb inversion clade</taxon>
        <taxon>NPAAA clade</taxon>
        <taxon>Hologalegina</taxon>
        <taxon>IRL clade</taxon>
        <taxon>Trifolieae</taxon>
        <taxon>Trifolium</taxon>
    </lineage>
</organism>
<evidence type="ECO:0000313" key="1">
    <source>
        <dbReference type="EMBL" id="MCI17992.1"/>
    </source>
</evidence>